<keyword evidence="2" id="KW-1185">Reference proteome</keyword>
<organism evidence="1 2">
    <name type="scientific">Funneliformis caledonium</name>
    <dbReference type="NCBI Taxonomy" id="1117310"/>
    <lineage>
        <taxon>Eukaryota</taxon>
        <taxon>Fungi</taxon>
        <taxon>Fungi incertae sedis</taxon>
        <taxon>Mucoromycota</taxon>
        <taxon>Glomeromycotina</taxon>
        <taxon>Glomeromycetes</taxon>
        <taxon>Glomerales</taxon>
        <taxon>Glomeraceae</taxon>
        <taxon>Funneliformis</taxon>
    </lineage>
</organism>
<dbReference type="OrthoDB" id="2430614at2759"/>
<proteinExistence type="predicted"/>
<reference evidence="1" key="1">
    <citation type="submission" date="2021-06" db="EMBL/GenBank/DDBJ databases">
        <authorList>
            <person name="Kallberg Y."/>
            <person name="Tangrot J."/>
            <person name="Rosling A."/>
        </authorList>
    </citation>
    <scope>NUCLEOTIDE SEQUENCE</scope>
    <source>
        <strain evidence="1">UK204</strain>
    </source>
</reference>
<protein>
    <submittedName>
        <fullName evidence="1">2103_t:CDS:1</fullName>
    </submittedName>
</protein>
<feature type="non-terminal residue" evidence="1">
    <location>
        <position position="118"/>
    </location>
</feature>
<dbReference type="EMBL" id="CAJVPQ010022594">
    <property type="protein sequence ID" value="CAG8760926.1"/>
    <property type="molecule type" value="Genomic_DNA"/>
</dbReference>
<gene>
    <name evidence="1" type="ORF">FCALED_LOCUS16925</name>
</gene>
<comment type="caution">
    <text evidence="1">The sequence shown here is derived from an EMBL/GenBank/DDBJ whole genome shotgun (WGS) entry which is preliminary data.</text>
</comment>
<evidence type="ECO:0000313" key="1">
    <source>
        <dbReference type="EMBL" id="CAG8760926.1"/>
    </source>
</evidence>
<evidence type="ECO:0000313" key="2">
    <source>
        <dbReference type="Proteomes" id="UP000789570"/>
    </source>
</evidence>
<dbReference type="Proteomes" id="UP000789570">
    <property type="component" value="Unassembled WGS sequence"/>
</dbReference>
<dbReference type="AlphaFoldDB" id="A0A9N9J2J8"/>
<accession>A0A9N9J2J8</accession>
<feature type="non-terminal residue" evidence="1">
    <location>
        <position position="1"/>
    </location>
</feature>
<name>A0A9N9J2J8_9GLOM</name>
<sequence length="118" mass="12931">DGQAQIVGHLLSMVPAGLNAQLVMADVGAGALVIPRHTVFNEDWTPAGVQGSDSVGSYYTKLKKIARHANMGDDEFCHRFLGGLSSDNQMEVHRMGLSRLIDEIFSSLEEIERYKAEL</sequence>